<evidence type="ECO:0000313" key="2">
    <source>
        <dbReference type="EMBL" id="CAK9188485.1"/>
    </source>
</evidence>
<dbReference type="AlphaFoldDB" id="A0ABC8V579"/>
<dbReference type="Pfam" id="PF07734">
    <property type="entry name" value="FBA_1"/>
    <property type="match status" value="1"/>
</dbReference>
<dbReference type="InterPro" id="IPR006527">
    <property type="entry name" value="F-box-assoc_dom_typ1"/>
</dbReference>
<organism evidence="2 3">
    <name type="scientific">Ilex paraguariensis</name>
    <name type="common">yerba mate</name>
    <dbReference type="NCBI Taxonomy" id="185542"/>
    <lineage>
        <taxon>Eukaryota</taxon>
        <taxon>Viridiplantae</taxon>
        <taxon>Streptophyta</taxon>
        <taxon>Embryophyta</taxon>
        <taxon>Tracheophyta</taxon>
        <taxon>Spermatophyta</taxon>
        <taxon>Magnoliopsida</taxon>
        <taxon>eudicotyledons</taxon>
        <taxon>Gunneridae</taxon>
        <taxon>Pentapetalae</taxon>
        <taxon>asterids</taxon>
        <taxon>campanulids</taxon>
        <taxon>Aquifoliales</taxon>
        <taxon>Aquifoliaceae</taxon>
        <taxon>Ilex</taxon>
    </lineage>
</organism>
<dbReference type="NCBIfam" id="TIGR01640">
    <property type="entry name" value="F_box_assoc_1"/>
    <property type="match status" value="1"/>
</dbReference>
<dbReference type="InterPro" id="IPR036047">
    <property type="entry name" value="F-box-like_dom_sf"/>
</dbReference>
<keyword evidence="3" id="KW-1185">Reference proteome</keyword>
<evidence type="ECO:0000259" key="1">
    <source>
        <dbReference type="PROSITE" id="PS50181"/>
    </source>
</evidence>
<dbReference type="InterPro" id="IPR011043">
    <property type="entry name" value="Gal_Oxase/kelch_b-propeller"/>
</dbReference>
<protein>
    <recommendedName>
        <fullName evidence="1">F-box domain-containing protein</fullName>
    </recommendedName>
</protein>
<dbReference type="Proteomes" id="UP001642360">
    <property type="component" value="Unassembled WGS sequence"/>
</dbReference>
<dbReference type="SUPFAM" id="SSF81383">
    <property type="entry name" value="F-box domain"/>
    <property type="match status" value="1"/>
</dbReference>
<proteinExistence type="predicted"/>
<dbReference type="Pfam" id="PF00646">
    <property type="entry name" value="F-box"/>
    <property type="match status" value="1"/>
</dbReference>
<dbReference type="EMBL" id="CAUOFW020010501">
    <property type="protein sequence ID" value="CAK9188485.1"/>
    <property type="molecule type" value="Genomic_DNA"/>
</dbReference>
<dbReference type="SMART" id="SM00256">
    <property type="entry name" value="FBOX"/>
    <property type="match status" value="1"/>
</dbReference>
<dbReference type="InterPro" id="IPR001810">
    <property type="entry name" value="F-box_dom"/>
</dbReference>
<dbReference type="SUPFAM" id="SSF50965">
    <property type="entry name" value="Galactose oxidase, central domain"/>
    <property type="match status" value="1"/>
</dbReference>
<dbReference type="CDD" id="cd22157">
    <property type="entry name" value="F-box_AtFBW1-like"/>
    <property type="match status" value="1"/>
</dbReference>
<gene>
    <name evidence="2" type="ORF">ILEXP_LOCUS59167</name>
</gene>
<accession>A0ABC8V579</accession>
<dbReference type="PANTHER" id="PTHR31672">
    <property type="entry name" value="BNACNNG10540D PROTEIN"/>
    <property type="match status" value="1"/>
</dbReference>
<dbReference type="Gene3D" id="1.20.1280.50">
    <property type="match status" value="1"/>
</dbReference>
<comment type="caution">
    <text evidence="2">The sequence shown here is derived from an EMBL/GenBank/DDBJ whole genome shotgun (WGS) entry which is preliminary data.</text>
</comment>
<evidence type="ECO:0000313" key="3">
    <source>
        <dbReference type="Proteomes" id="UP001642360"/>
    </source>
</evidence>
<dbReference type="InterPro" id="IPR050796">
    <property type="entry name" value="SCF_F-box_component"/>
</dbReference>
<feature type="domain" description="F-box" evidence="1">
    <location>
        <begin position="6"/>
        <end position="52"/>
    </location>
</feature>
<name>A0ABC8V579_9AQUA</name>
<sequence length="411" mass="46533">MISKKLFAGVDPPEDVILDILMRLPMKSLMRLSCVSKSWNAFLTNPNFFSKQLHRSSATAHKLLILTRSELGFGFYFHSPPDDGDGDNNNNVPLNIPQFSLPDFSIYSLYIQGSCNGLACLSVNDTSTVVLWNPVTRQFRPIRVPFPRGRPNHPFEDPGCSLFGFGFIPRNNGYKVVRITPLVFPTETIRTWVYTLSLDSWKEKKVAVPDVIFKTQLAICVNGFLHWLAYNKSTKVEVIVLFDLDNEVFRQIALPDSYTFQSKIDRKLVILKGSFSVMIHDPSRRLEIWTMTEYGDEKSWTLQLTVGAFPEGLDYPSGVSNNEYGDEKSWTLQLTIGAFPEGLDYPSGVSNNGEIIFRSSDCDSNSLFLYDPRSRTIKHIPGQRRTCPFEAVNYVMSLVSVQGGRKRIPAE</sequence>
<dbReference type="InterPro" id="IPR017451">
    <property type="entry name" value="F-box-assoc_interact_dom"/>
</dbReference>
<dbReference type="PANTHER" id="PTHR31672:SF13">
    <property type="entry name" value="F-BOX PROTEIN CPR30-LIKE"/>
    <property type="match status" value="1"/>
</dbReference>
<reference evidence="2 3" key="1">
    <citation type="submission" date="2024-02" db="EMBL/GenBank/DDBJ databases">
        <authorList>
            <person name="Vignale AGUSTIN F."/>
            <person name="Sosa J E."/>
            <person name="Modenutti C."/>
        </authorList>
    </citation>
    <scope>NUCLEOTIDE SEQUENCE [LARGE SCALE GENOMIC DNA]</scope>
</reference>
<dbReference type="PROSITE" id="PS50181">
    <property type="entry name" value="FBOX"/>
    <property type="match status" value="1"/>
</dbReference>